<dbReference type="OrthoDB" id="8246499at2"/>
<evidence type="ECO:0000313" key="2">
    <source>
        <dbReference type="Proteomes" id="UP000253508"/>
    </source>
</evidence>
<evidence type="ECO:0008006" key="3">
    <source>
        <dbReference type="Google" id="ProtNLM"/>
    </source>
</evidence>
<comment type="caution">
    <text evidence="1">The sequence shown here is derived from an EMBL/GenBank/DDBJ whole genome shotgun (WGS) entry which is preliminary data.</text>
</comment>
<dbReference type="RefSeq" id="WP_114116591.1">
    <property type="nucleotide sequence ID" value="NZ_BMHU01000001.1"/>
</dbReference>
<reference evidence="1 2" key="1">
    <citation type="submission" date="2018-07" db="EMBL/GenBank/DDBJ databases">
        <title>Microbacterium endoborsara sp. nov., a novel actinobacterium isolated from Borszczowia aralocaspica.</title>
        <authorList>
            <person name="An D."/>
        </authorList>
    </citation>
    <scope>NUCLEOTIDE SEQUENCE [LARGE SCALE GENOMIC DNA]</scope>
    <source>
        <strain evidence="1 2">C1.15228</strain>
    </source>
</reference>
<gene>
    <name evidence="1" type="ORF">DTO57_02245</name>
</gene>
<evidence type="ECO:0000313" key="1">
    <source>
        <dbReference type="EMBL" id="RCK61486.1"/>
    </source>
</evidence>
<dbReference type="AlphaFoldDB" id="A0A367Y6K0"/>
<proteinExistence type="predicted"/>
<name>A0A367Y6K0_9MICO</name>
<dbReference type="Proteomes" id="UP000253508">
    <property type="component" value="Unassembled WGS sequence"/>
</dbReference>
<sequence>MAPENTIWPGSFELAISGHSRQELVEQLRLAGVLLNPHADALLAHAVFDEPLSEAVRIVDRTVAELGHAAGATLPQIFAAAEEHGLSLCPPQTAPYLRLAWLDQPESADSVMSAGRAPDAALNVASPVLSDDPDFPTGFYLRVVDGQPWLRGYRCDDLYVFAPEVRFAFQQAY</sequence>
<keyword evidence="2" id="KW-1185">Reference proteome</keyword>
<protein>
    <recommendedName>
        <fullName evidence="3">Helicase</fullName>
    </recommendedName>
</protein>
<accession>A0A367Y6K0</accession>
<dbReference type="EMBL" id="QORO01000001">
    <property type="protein sequence ID" value="RCK61486.1"/>
    <property type="molecule type" value="Genomic_DNA"/>
</dbReference>
<organism evidence="1 2">
    <name type="scientific">Microbacterium sorbitolivorans</name>
    <dbReference type="NCBI Taxonomy" id="1867410"/>
    <lineage>
        <taxon>Bacteria</taxon>
        <taxon>Bacillati</taxon>
        <taxon>Actinomycetota</taxon>
        <taxon>Actinomycetes</taxon>
        <taxon>Micrococcales</taxon>
        <taxon>Microbacteriaceae</taxon>
        <taxon>Microbacterium</taxon>
    </lineage>
</organism>